<dbReference type="PANTHER" id="PTHR46889:SF4">
    <property type="entry name" value="TRANSPOSASE INSO FOR INSERTION SEQUENCE ELEMENT IS911B-RELATED"/>
    <property type="match status" value="1"/>
</dbReference>
<dbReference type="PANTHER" id="PTHR46889">
    <property type="entry name" value="TRANSPOSASE INSF FOR INSERTION SEQUENCE IS3B-RELATED"/>
    <property type="match status" value="1"/>
</dbReference>
<dbReference type="InterPro" id="IPR048020">
    <property type="entry name" value="Transpos_IS3"/>
</dbReference>
<dbReference type="Gene3D" id="3.30.420.10">
    <property type="entry name" value="Ribonuclease H-like superfamily/Ribonuclease H"/>
    <property type="match status" value="1"/>
</dbReference>
<dbReference type="Pfam" id="PF00665">
    <property type="entry name" value="rve"/>
    <property type="match status" value="1"/>
</dbReference>
<dbReference type="GO" id="GO:0015074">
    <property type="term" value="P:DNA integration"/>
    <property type="evidence" value="ECO:0007669"/>
    <property type="project" value="InterPro"/>
</dbReference>
<dbReference type="EMBL" id="JACCFL010000001">
    <property type="protein sequence ID" value="NYJ25859.1"/>
    <property type="molecule type" value="Genomic_DNA"/>
</dbReference>
<organism evidence="3 4">
    <name type="scientific">Leifsonia shinshuensis</name>
    <dbReference type="NCBI Taxonomy" id="150026"/>
    <lineage>
        <taxon>Bacteria</taxon>
        <taxon>Bacillati</taxon>
        <taxon>Actinomycetota</taxon>
        <taxon>Actinomycetes</taxon>
        <taxon>Micrococcales</taxon>
        <taxon>Microbacteriaceae</taxon>
        <taxon>Leifsonia</taxon>
    </lineage>
</organism>
<dbReference type="PROSITE" id="PS50994">
    <property type="entry name" value="INTEGRASE"/>
    <property type="match status" value="1"/>
</dbReference>
<name>A0A853D0B0_9MICO</name>
<dbReference type="Pfam" id="PF13276">
    <property type="entry name" value="HTH_21"/>
    <property type="match status" value="1"/>
</dbReference>
<evidence type="ECO:0000259" key="2">
    <source>
        <dbReference type="PROSITE" id="PS50994"/>
    </source>
</evidence>
<dbReference type="GO" id="GO:0003676">
    <property type="term" value="F:nucleic acid binding"/>
    <property type="evidence" value="ECO:0007669"/>
    <property type="project" value="InterPro"/>
</dbReference>
<dbReference type="AlphaFoldDB" id="A0A853D0B0"/>
<protein>
    <recommendedName>
        <fullName evidence="2">Integrase catalytic domain-containing protein</fullName>
    </recommendedName>
</protein>
<comment type="function">
    <text evidence="1">Involved in the transposition of the insertion sequence.</text>
</comment>
<dbReference type="InterPro" id="IPR050900">
    <property type="entry name" value="Transposase_IS3/IS150/IS904"/>
</dbReference>
<accession>A0A853D0B0</accession>
<dbReference type="NCBIfam" id="NF033516">
    <property type="entry name" value="transpos_IS3"/>
    <property type="match status" value="1"/>
</dbReference>
<reference evidence="3 4" key="1">
    <citation type="submission" date="2020-07" db="EMBL/GenBank/DDBJ databases">
        <title>Sequencing the genomes of 1000 actinobacteria strains.</title>
        <authorList>
            <person name="Klenk H.-P."/>
        </authorList>
    </citation>
    <scope>NUCLEOTIDE SEQUENCE [LARGE SCALE GENOMIC DNA]</scope>
    <source>
        <strain evidence="3 4">DSM 15165</strain>
    </source>
</reference>
<dbReference type="Proteomes" id="UP000578352">
    <property type="component" value="Unassembled WGS sequence"/>
</dbReference>
<gene>
    <name evidence="3" type="ORF">HNR13_004146</name>
</gene>
<evidence type="ECO:0000256" key="1">
    <source>
        <dbReference type="ARBA" id="ARBA00002286"/>
    </source>
</evidence>
<evidence type="ECO:0000313" key="3">
    <source>
        <dbReference type="EMBL" id="NYJ25859.1"/>
    </source>
</evidence>
<feature type="domain" description="Integrase catalytic" evidence="2">
    <location>
        <begin position="107"/>
        <end position="187"/>
    </location>
</feature>
<dbReference type="InterPro" id="IPR001584">
    <property type="entry name" value="Integrase_cat-core"/>
</dbReference>
<comment type="caution">
    <text evidence="3">The sequence shown here is derived from an EMBL/GenBank/DDBJ whole genome shotgun (WGS) entry which is preliminary data.</text>
</comment>
<dbReference type="InterPro" id="IPR012337">
    <property type="entry name" value="RNaseH-like_sf"/>
</dbReference>
<sequence>MQVAARTYRSWKTAQPSNRDLEDAAVIDAILAARVDENGKVTPESMYGRRKMTALLRRRGLAVSKRRVDRLMRQLGIGGLVRGKRVRTTIPDRNAQRAPDLLERDFSAEAPNRRWVADFTYVRTWAGFVYVAFVIDCFSRTIVGWYASTSKTTPLVTTALRMGLWRRDRAGHPAGDGLVHHSDAGSQGGFNWLSQHLDREVFSDGDGGLEQEDQRSARECASAVACGSGVASADALARAA</sequence>
<dbReference type="SUPFAM" id="SSF53098">
    <property type="entry name" value="Ribonuclease H-like"/>
    <property type="match status" value="1"/>
</dbReference>
<dbReference type="InterPro" id="IPR025948">
    <property type="entry name" value="HTH-like_dom"/>
</dbReference>
<evidence type="ECO:0000313" key="4">
    <source>
        <dbReference type="Proteomes" id="UP000578352"/>
    </source>
</evidence>
<dbReference type="InterPro" id="IPR036397">
    <property type="entry name" value="RNaseH_sf"/>
</dbReference>
<proteinExistence type="predicted"/>